<accession>A0ACB9CB90</accession>
<gene>
    <name evidence="1" type="ORF">L1987_62651</name>
</gene>
<evidence type="ECO:0000313" key="2">
    <source>
        <dbReference type="Proteomes" id="UP001056120"/>
    </source>
</evidence>
<sequence>MPPWLTIHEPTIPLNREVAWTSRATAVTHPNCTTVNEPQRTRKSTKSLSLELSNSRCQRGEILQIDSNSGFS</sequence>
<name>A0ACB9CB90_9ASTR</name>
<organism evidence="1 2">
    <name type="scientific">Smallanthus sonchifolius</name>
    <dbReference type="NCBI Taxonomy" id="185202"/>
    <lineage>
        <taxon>Eukaryota</taxon>
        <taxon>Viridiplantae</taxon>
        <taxon>Streptophyta</taxon>
        <taxon>Embryophyta</taxon>
        <taxon>Tracheophyta</taxon>
        <taxon>Spermatophyta</taxon>
        <taxon>Magnoliopsida</taxon>
        <taxon>eudicotyledons</taxon>
        <taxon>Gunneridae</taxon>
        <taxon>Pentapetalae</taxon>
        <taxon>asterids</taxon>
        <taxon>campanulids</taxon>
        <taxon>Asterales</taxon>
        <taxon>Asteraceae</taxon>
        <taxon>Asteroideae</taxon>
        <taxon>Heliantheae alliance</taxon>
        <taxon>Millerieae</taxon>
        <taxon>Smallanthus</taxon>
    </lineage>
</organism>
<comment type="caution">
    <text evidence="1">The sequence shown here is derived from an EMBL/GenBank/DDBJ whole genome shotgun (WGS) entry which is preliminary data.</text>
</comment>
<protein>
    <submittedName>
        <fullName evidence="1">Uncharacterized protein</fullName>
    </submittedName>
</protein>
<dbReference type="Proteomes" id="UP001056120">
    <property type="component" value="Linkage Group LG21"/>
</dbReference>
<reference evidence="1 2" key="2">
    <citation type="journal article" date="2022" name="Mol. Ecol. Resour.">
        <title>The genomes of chicory, endive, great burdock and yacon provide insights into Asteraceae paleo-polyploidization history and plant inulin production.</title>
        <authorList>
            <person name="Fan W."/>
            <person name="Wang S."/>
            <person name="Wang H."/>
            <person name="Wang A."/>
            <person name="Jiang F."/>
            <person name="Liu H."/>
            <person name="Zhao H."/>
            <person name="Xu D."/>
            <person name="Zhang Y."/>
        </authorList>
    </citation>
    <scope>NUCLEOTIDE SEQUENCE [LARGE SCALE GENOMIC DNA]</scope>
    <source>
        <strain evidence="2">cv. Yunnan</strain>
        <tissue evidence="1">Leaves</tissue>
    </source>
</reference>
<reference evidence="2" key="1">
    <citation type="journal article" date="2022" name="Mol. Ecol. Resour.">
        <title>The genomes of chicory, endive, great burdock and yacon provide insights into Asteraceae palaeo-polyploidization history and plant inulin production.</title>
        <authorList>
            <person name="Fan W."/>
            <person name="Wang S."/>
            <person name="Wang H."/>
            <person name="Wang A."/>
            <person name="Jiang F."/>
            <person name="Liu H."/>
            <person name="Zhao H."/>
            <person name="Xu D."/>
            <person name="Zhang Y."/>
        </authorList>
    </citation>
    <scope>NUCLEOTIDE SEQUENCE [LARGE SCALE GENOMIC DNA]</scope>
    <source>
        <strain evidence="2">cv. Yunnan</strain>
    </source>
</reference>
<evidence type="ECO:0000313" key="1">
    <source>
        <dbReference type="EMBL" id="KAI3731463.1"/>
    </source>
</evidence>
<keyword evidence="2" id="KW-1185">Reference proteome</keyword>
<proteinExistence type="predicted"/>
<dbReference type="EMBL" id="CM042038">
    <property type="protein sequence ID" value="KAI3731463.1"/>
    <property type="molecule type" value="Genomic_DNA"/>
</dbReference>